<organism evidence="2 3">
    <name type="scientific">Pararhodobacter marinus</name>
    <dbReference type="NCBI Taxonomy" id="2184063"/>
    <lineage>
        <taxon>Bacteria</taxon>
        <taxon>Pseudomonadati</taxon>
        <taxon>Pseudomonadota</taxon>
        <taxon>Alphaproteobacteria</taxon>
        <taxon>Rhodobacterales</taxon>
        <taxon>Paracoccaceae</taxon>
        <taxon>Pararhodobacter</taxon>
    </lineage>
</organism>
<gene>
    <name evidence="2" type="ORF">C4N9_17450</name>
</gene>
<accession>A0A2U2C6G1</accession>
<dbReference type="Gene3D" id="3.40.50.11550">
    <property type="match status" value="2"/>
</dbReference>
<proteinExistence type="predicted"/>
<keyword evidence="3" id="KW-1185">Reference proteome</keyword>
<dbReference type="AlphaFoldDB" id="A0A2U2C6G1"/>
<evidence type="ECO:0000313" key="2">
    <source>
        <dbReference type="EMBL" id="PWE27439.1"/>
    </source>
</evidence>
<evidence type="ECO:0000259" key="1">
    <source>
        <dbReference type="Pfam" id="PF04187"/>
    </source>
</evidence>
<feature type="domain" description="Haem-binding uptake Tiki superfamily ChaN" evidence="1">
    <location>
        <begin position="27"/>
        <end position="221"/>
    </location>
</feature>
<evidence type="ECO:0000313" key="3">
    <source>
        <dbReference type="Proteomes" id="UP000244940"/>
    </source>
</evidence>
<dbReference type="OrthoDB" id="9795827at2"/>
<name>A0A2U2C6G1_9RHOB</name>
<protein>
    <recommendedName>
        <fullName evidence="1">Haem-binding uptake Tiki superfamily ChaN domain-containing protein</fullName>
    </recommendedName>
</protein>
<reference evidence="2 3" key="1">
    <citation type="submission" date="2018-05" db="EMBL/GenBank/DDBJ databases">
        <title>Pararhodobacter marina sp. nov., isolated from deep-sea water of the Indian Ocean.</title>
        <authorList>
            <person name="Lai Q.Sr."/>
            <person name="Liu X."/>
            <person name="Shao Z."/>
        </authorList>
    </citation>
    <scope>NUCLEOTIDE SEQUENCE [LARGE SCALE GENOMIC DNA]</scope>
    <source>
        <strain evidence="2 3">CIC4N-9</strain>
    </source>
</reference>
<sequence>MKATTLTVLIAAMPALLRAEPIPQSFLDRLPPAQILVLGEVHDNPQHHRNQARAIRAQRPAAVVWEMLTPEQAAAMPEDRGDPTGLAAALGWAESGWPDFALYYQIIDAAGTARHYGAGVPRPEARRAFGEGAAAVFGPDAARFGLDASLPDDQQAEREAAQFESHCRAMPREMMAGMVEAQRLRDASLARAALQALDETGGPVAVIAGSGHARRDHGAPALIERAAPGVSVLSLGQAETDPGPDAPYDLWVITEPVDRPDPCESLR</sequence>
<dbReference type="CDD" id="cd14727">
    <property type="entry name" value="ChanN-like"/>
    <property type="match status" value="1"/>
</dbReference>
<dbReference type="SUPFAM" id="SSF159501">
    <property type="entry name" value="EreA/ChaN-like"/>
    <property type="match status" value="1"/>
</dbReference>
<dbReference type="Proteomes" id="UP000244940">
    <property type="component" value="Unassembled WGS sequence"/>
</dbReference>
<dbReference type="EMBL" id="QEYD01000011">
    <property type="protein sequence ID" value="PWE27439.1"/>
    <property type="molecule type" value="Genomic_DNA"/>
</dbReference>
<dbReference type="InterPro" id="IPR007314">
    <property type="entry name" value="Cofac_haem-bd_dom"/>
</dbReference>
<dbReference type="Pfam" id="PF04187">
    <property type="entry name" value="Cofac_haem_bdg"/>
    <property type="match status" value="1"/>
</dbReference>
<comment type="caution">
    <text evidence="2">The sequence shown here is derived from an EMBL/GenBank/DDBJ whole genome shotgun (WGS) entry which is preliminary data.</text>
</comment>